<accession>A0A1M7SP41</accession>
<proteinExistence type="predicted"/>
<dbReference type="RefSeq" id="WP_072696777.1">
    <property type="nucleotide sequence ID" value="NZ_FRDI01000004.1"/>
</dbReference>
<dbReference type="AlphaFoldDB" id="A0A1M7SP41"/>
<evidence type="ECO:0000313" key="1">
    <source>
        <dbReference type="EMBL" id="SHN60176.1"/>
    </source>
</evidence>
<sequence length="307" mass="34768">MSSSLIPDDPRFERGKLNDDFSIVYGISNEAFPHNVDAEYLALSILGLTSTLKKISKEILGVNIQVTIGANKEGSLEIFASIITLVFAPMTLLQFFGYDYKKTKGAIGGFLLNVIKVISNKLKATNGELDLFIEAISKDELMSNEEKNTLIKLINDAKIRDGLDDFTKVLEHNDVSKIELKQDNINIIALEKKDRKYFILSSPEEQSITTENKLVKIVYISPFKTKWQFSSEGQMFWATIDNDQFIDDIKDTDMAELESMYFDAKIITTSYKKIGSKRASVSRIITDIVKYDFPLFNHQDNNSPKTI</sequence>
<dbReference type="Proteomes" id="UP000186469">
    <property type="component" value="Unassembled WGS sequence"/>
</dbReference>
<evidence type="ECO:0000313" key="2">
    <source>
        <dbReference type="Proteomes" id="UP000186469"/>
    </source>
</evidence>
<gene>
    <name evidence="1" type="ORF">SAMN02745728_01092</name>
</gene>
<protein>
    <submittedName>
        <fullName evidence="1">Uncharacterized protein</fullName>
    </submittedName>
</protein>
<organism evidence="1 2">
    <name type="scientific">Desulfovibrio litoralis DSM 11393</name>
    <dbReference type="NCBI Taxonomy" id="1121455"/>
    <lineage>
        <taxon>Bacteria</taxon>
        <taxon>Pseudomonadati</taxon>
        <taxon>Thermodesulfobacteriota</taxon>
        <taxon>Desulfovibrionia</taxon>
        <taxon>Desulfovibrionales</taxon>
        <taxon>Desulfovibrionaceae</taxon>
        <taxon>Desulfovibrio</taxon>
    </lineage>
</organism>
<reference evidence="1 2" key="1">
    <citation type="submission" date="2016-12" db="EMBL/GenBank/DDBJ databases">
        <authorList>
            <person name="Song W.-J."/>
            <person name="Kurnit D.M."/>
        </authorList>
    </citation>
    <scope>NUCLEOTIDE SEQUENCE [LARGE SCALE GENOMIC DNA]</scope>
    <source>
        <strain evidence="1 2">DSM 11393</strain>
    </source>
</reference>
<keyword evidence="2" id="KW-1185">Reference proteome</keyword>
<dbReference type="EMBL" id="FRDI01000004">
    <property type="protein sequence ID" value="SHN60176.1"/>
    <property type="molecule type" value="Genomic_DNA"/>
</dbReference>
<dbReference type="OrthoDB" id="9885870at2"/>
<name>A0A1M7SP41_9BACT</name>